<name>A0A917G8R0_9NOCA</name>
<dbReference type="SUPFAM" id="SSF63380">
    <property type="entry name" value="Riboflavin synthase domain-like"/>
    <property type="match status" value="1"/>
</dbReference>
<dbReference type="PANTHER" id="PTHR30212:SF2">
    <property type="entry name" value="PROTEIN YIIM"/>
    <property type="match status" value="1"/>
</dbReference>
<dbReference type="RefSeq" id="WP_188547918.1">
    <property type="nucleotide sequence ID" value="NZ_BMCU01000008.1"/>
</dbReference>
<comment type="caution">
    <text evidence="3">The sequence shown here is derived from an EMBL/GenBank/DDBJ whole genome shotgun (WGS) entry which is preliminary data.</text>
</comment>
<reference evidence="3" key="2">
    <citation type="submission" date="2020-09" db="EMBL/GenBank/DDBJ databases">
        <authorList>
            <person name="Sun Q."/>
            <person name="Sedlacek I."/>
        </authorList>
    </citation>
    <scope>NUCLEOTIDE SEQUENCE</scope>
    <source>
        <strain evidence="3">CCM 7905</strain>
    </source>
</reference>
<dbReference type="InterPro" id="IPR006058">
    <property type="entry name" value="2Fe2S_fd_BS"/>
</dbReference>
<evidence type="ECO:0000259" key="1">
    <source>
        <dbReference type="PROSITE" id="PS51085"/>
    </source>
</evidence>
<dbReference type="PROSITE" id="PS51085">
    <property type="entry name" value="2FE2S_FER_2"/>
    <property type="match status" value="1"/>
</dbReference>
<dbReference type="AlphaFoldDB" id="A0A917G8R0"/>
<dbReference type="Pfam" id="PF00111">
    <property type="entry name" value="Fer2"/>
    <property type="match status" value="1"/>
</dbReference>
<protein>
    <submittedName>
        <fullName evidence="3">Ferredoxin</fullName>
    </submittedName>
</protein>
<dbReference type="InterPro" id="IPR036010">
    <property type="entry name" value="2Fe-2S_ferredoxin-like_sf"/>
</dbReference>
<proteinExistence type="predicted"/>
<dbReference type="EMBL" id="BMCU01000008">
    <property type="protein sequence ID" value="GGG28923.1"/>
    <property type="molecule type" value="Genomic_DNA"/>
</dbReference>
<dbReference type="SUPFAM" id="SSF52343">
    <property type="entry name" value="Ferredoxin reductase-like, C-terminal NADP-linked domain"/>
    <property type="match status" value="1"/>
</dbReference>
<keyword evidence="4" id="KW-1185">Reference proteome</keyword>
<dbReference type="SUPFAM" id="SSF54292">
    <property type="entry name" value="2Fe-2S ferredoxin-like"/>
    <property type="match status" value="1"/>
</dbReference>
<dbReference type="InterPro" id="IPR001041">
    <property type="entry name" value="2Fe-2S_ferredoxin-type"/>
</dbReference>
<dbReference type="InterPro" id="IPR012675">
    <property type="entry name" value="Beta-grasp_dom_sf"/>
</dbReference>
<dbReference type="InterPro" id="IPR017938">
    <property type="entry name" value="Riboflavin_synthase-like_b-brl"/>
</dbReference>
<feature type="domain" description="2Fe-2S ferredoxin-type" evidence="1">
    <location>
        <begin position="238"/>
        <end position="323"/>
    </location>
</feature>
<feature type="domain" description="FAD-binding FR-type" evidence="2">
    <location>
        <begin position="10"/>
        <end position="112"/>
    </location>
</feature>
<organism evidence="3 4">
    <name type="scientific">Rhodococcoides trifolii</name>
    <dbReference type="NCBI Taxonomy" id="908250"/>
    <lineage>
        <taxon>Bacteria</taxon>
        <taxon>Bacillati</taxon>
        <taxon>Actinomycetota</taxon>
        <taxon>Actinomycetes</taxon>
        <taxon>Mycobacteriales</taxon>
        <taxon>Nocardiaceae</taxon>
        <taxon>Rhodococcoides</taxon>
    </lineage>
</organism>
<accession>A0A917G8R0</accession>
<dbReference type="PANTHER" id="PTHR30212">
    <property type="entry name" value="PROTEIN YIIM"/>
    <property type="match status" value="1"/>
</dbReference>
<dbReference type="PROSITE" id="PS00197">
    <property type="entry name" value="2FE2S_FER_1"/>
    <property type="match status" value="1"/>
</dbReference>
<evidence type="ECO:0000313" key="4">
    <source>
        <dbReference type="Proteomes" id="UP000654257"/>
    </source>
</evidence>
<dbReference type="CDD" id="cd06185">
    <property type="entry name" value="PDR_like"/>
    <property type="match status" value="1"/>
</dbReference>
<dbReference type="GO" id="GO:0051537">
    <property type="term" value="F:2 iron, 2 sulfur cluster binding"/>
    <property type="evidence" value="ECO:0007669"/>
    <property type="project" value="InterPro"/>
</dbReference>
<sequence length="323" mass="35078">MDLKLQSNVTAQSPYVVSEKNTVAGNVVALTLRHASGQRLPDWTPGSHIDLILPNGMTRQYSLCGDRWDPYSYRVAVLRESEGRGGSALIHDHVKVGDHIGIGGPRNNFPMVPSQKYAFIAGGIGITPLLPMIRQAQVLGAEWRLLYGGRTRRAMAYLDDISHMGGDVTIVPEDRGGLLPLAEWISEKPGFDTKLYACGPGRLLDAVEALCTGRPLGTLRTERFVPRERSAPVRNAPFDVELARSGRTVTVRPGSSILDAVRACGVNVLSSCREGTCGTCQVTVLAGRPDHRDSILDDDEHRSQTSMFVCVSSSCSDKLVLDL</sequence>
<reference evidence="3" key="1">
    <citation type="journal article" date="2014" name="Int. J. Syst. Evol. Microbiol.">
        <title>Complete genome sequence of Corynebacterium casei LMG S-19264T (=DSM 44701T), isolated from a smear-ripened cheese.</title>
        <authorList>
            <consortium name="US DOE Joint Genome Institute (JGI-PGF)"/>
            <person name="Walter F."/>
            <person name="Albersmeier A."/>
            <person name="Kalinowski J."/>
            <person name="Ruckert C."/>
        </authorList>
    </citation>
    <scope>NUCLEOTIDE SEQUENCE</scope>
    <source>
        <strain evidence="3">CCM 7905</strain>
    </source>
</reference>
<gene>
    <name evidence="3" type="ORF">GCM10007304_48500</name>
</gene>
<dbReference type="PRINTS" id="PR00409">
    <property type="entry name" value="PHDIOXRDTASE"/>
</dbReference>
<dbReference type="CDD" id="cd00207">
    <property type="entry name" value="fer2"/>
    <property type="match status" value="1"/>
</dbReference>
<evidence type="ECO:0000313" key="3">
    <source>
        <dbReference type="EMBL" id="GGG28923.1"/>
    </source>
</evidence>
<dbReference type="InterPro" id="IPR017927">
    <property type="entry name" value="FAD-bd_FR_type"/>
</dbReference>
<dbReference type="PROSITE" id="PS51384">
    <property type="entry name" value="FAD_FR"/>
    <property type="match status" value="1"/>
</dbReference>
<evidence type="ECO:0000259" key="2">
    <source>
        <dbReference type="PROSITE" id="PS51384"/>
    </source>
</evidence>
<dbReference type="Gene3D" id="3.40.50.80">
    <property type="entry name" value="Nucleotide-binding domain of ferredoxin-NADP reductase (FNR) module"/>
    <property type="match status" value="1"/>
</dbReference>
<dbReference type="InterPro" id="IPR039261">
    <property type="entry name" value="FNR_nucleotide-bd"/>
</dbReference>
<dbReference type="InterPro" id="IPR052353">
    <property type="entry name" value="Benzoxazolinone_Detox_Enz"/>
</dbReference>
<dbReference type="Proteomes" id="UP000654257">
    <property type="component" value="Unassembled WGS sequence"/>
</dbReference>
<dbReference type="Gene3D" id="3.10.20.30">
    <property type="match status" value="1"/>
</dbReference>
<dbReference type="GO" id="GO:0016491">
    <property type="term" value="F:oxidoreductase activity"/>
    <property type="evidence" value="ECO:0007669"/>
    <property type="project" value="InterPro"/>
</dbReference>
<dbReference type="Gene3D" id="2.40.30.10">
    <property type="entry name" value="Translation factors"/>
    <property type="match status" value="1"/>
</dbReference>